<reference evidence="1" key="1">
    <citation type="submission" date="2019-06" db="EMBL/GenBank/DDBJ databases">
        <authorList>
            <person name="Zheng W."/>
        </authorList>
    </citation>
    <scope>NUCLEOTIDE SEQUENCE</scope>
    <source>
        <strain evidence="1">QDHG01</strain>
    </source>
</reference>
<sequence length="93" mass="11086">MRDFFGGNNMNLKISTFQISMPDLNFEDKYCPKNEICVEMTNDDFFYSFLLMQFIQFRQNDGHPIKECSQIQAQLYRVNLTKAKYVLHLKCLN</sequence>
<gene>
    <name evidence="1" type="ORF">FGO68_gene7057</name>
</gene>
<proteinExistence type="predicted"/>
<keyword evidence="2" id="KW-1185">Reference proteome</keyword>
<protein>
    <submittedName>
        <fullName evidence="1">Uncharacterized protein</fullName>
    </submittedName>
</protein>
<dbReference type="EMBL" id="RRYP01010336">
    <property type="protein sequence ID" value="TNV78445.1"/>
    <property type="molecule type" value="Genomic_DNA"/>
</dbReference>
<accession>A0A8J8NQL8</accession>
<organism evidence="1 2">
    <name type="scientific">Halteria grandinella</name>
    <dbReference type="NCBI Taxonomy" id="5974"/>
    <lineage>
        <taxon>Eukaryota</taxon>
        <taxon>Sar</taxon>
        <taxon>Alveolata</taxon>
        <taxon>Ciliophora</taxon>
        <taxon>Intramacronucleata</taxon>
        <taxon>Spirotrichea</taxon>
        <taxon>Stichotrichia</taxon>
        <taxon>Sporadotrichida</taxon>
        <taxon>Halteriidae</taxon>
        <taxon>Halteria</taxon>
    </lineage>
</organism>
<evidence type="ECO:0000313" key="2">
    <source>
        <dbReference type="Proteomes" id="UP000785679"/>
    </source>
</evidence>
<name>A0A8J8NQL8_HALGN</name>
<dbReference type="AlphaFoldDB" id="A0A8J8NQL8"/>
<comment type="caution">
    <text evidence="1">The sequence shown here is derived from an EMBL/GenBank/DDBJ whole genome shotgun (WGS) entry which is preliminary data.</text>
</comment>
<evidence type="ECO:0000313" key="1">
    <source>
        <dbReference type="EMBL" id="TNV78445.1"/>
    </source>
</evidence>
<dbReference type="Proteomes" id="UP000785679">
    <property type="component" value="Unassembled WGS sequence"/>
</dbReference>